<reference evidence="3 4" key="1">
    <citation type="submission" date="2018-11" db="EMBL/GenBank/DDBJ databases">
        <title>Genome sequence of Apiotrichum porosum DSM 27194.</title>
        <authorList>
            <person name="Aliyu H."/>
            <person name="Gorte O."/>
            <person name="Ochsenreither K."/>
        </authorList>
    </citation>
    <scope>NUCLEOTIDE SEQUENCE [LARGE SCALE GENOMIC DNA]</scope>
    <source>
        <strain evidence="3 4">DSM 27194</strain>
    </source>
</reference>
<feature type="compositionally biased region" description="Pro residues" evidence="1">
    <location>
        <begin position="293"/>
        <end position="314"/>
    </location>
</feature>
<dbReference type="OrthoDB" id="2564488at2759"/>
<name>A0A427XW46_9TREE</name>
<dbReference type="EMBL" id="RSCE01000004">
    <property type="protein sequence ID" value="RSH83126.1"/>
    <property type="molecule type" value="Genomic_DNA"/>
</dbReference>
<evidence type="ECO:0000313" key="3">
    <source>
        <dbReference type="EMBL" id="RSH83126.1"/>
    </source>
</evidence>
<dbReference type="Pfam" id="PF24494">
    <property type="entry name" value="DUF7587"/>
    <property type="match status" value="1"/>
</dbReference>
<dbReference type="InterPro" id="IPR056009">
    <property type="entry name" value="DUF7587"/>
</dbReference>
<evidence type="ECO:0000259" key="2">
    <source>
        <dbReference type="Pfam" id="PF24494"/>
    </source>
</evidence>
<comment type="caution">
    <text evidence="3">The sequence shown here is derived from an EMBL/GenBank/DDBJ whole genome shotgun (WGS) entry which is preliminary data.</text>
</comment>
<protein>
    <recommendedName>
        <fullName evidence="2">DUF7587 domain-containing protein</fullName>
    </recommendedName>
</protein>
<gene>
    <name evidence="3" type="ORF">EHS24_006784</name>
</gene>
<accession>A0A427XW46</accession>
<organism evidence="3 4">
    <name type="scientific">Apiotrichum porosum</name>
    <dbReference type="NCBI Taxonomy" id="105984"/>
    <lineage>
        <taxon>Eukaryota</taxon>
        <taxon>Fungi</taxon>
        <taxon>Dikarya</taxon>
        <taxon>Basidiomycota</taxon>
        <taxon>Agaricomycotina</taxon>
        <taxon>Tremellomycetes</taxon>
        <taxon>Trichosporonales</taxon>
        <taxon>Trichosporonaceae</taxon>
        <taxon>Apiotrichum</taxon>
    </lineage>
</organism>
<dbReference type="AlphaFoldDB" id="A0A427XW46"/>
<sequence length="669" mass="73057">MSDYATHIPVSSPDPTGIQTLIPSFAYEPPADALVPSPWELPVDSMTEAGSRSSRRTLDAGKMAQVVQRAGGTGLEVATRPHRLATVRPSGATTPQTKVQLLPNHKWHRGDGTHRRSHVQSPSPLRIENLMDDLLVEEVPSRSSLKSHPSRKSNKSIGTAIRARAYLAEFKQTKKRHLYHQRASVTLKAQGMPSQARKGPTPVVHRYRERESWKERISTLGVPHIGGAVPVAVPASRAPAVPITQRTVASAVDAMNRSNAIIRAAAPPFVPRSPPVPQYLAANFQGIGGRPLTNPPPRATPLSPTPLPPRPTRPSPNMQSGAFIRPLVPVDAIAKPQINNFPPVIAIPKGPPPRLPAELTYEALSKHVSHGGLVRVHQANSASPLQWTGSRSSSGFGAGVFKGMSPNAYSAAMSQRKGPWDGPWVTETVHRHITERSDEDTPWISGTFSLNWALWAIVKALAEGSTAVHLSVISPTDEIRFLPTEVLHHTRGDVRSQEAATIRRAAERGEVLFYGRIFADSIQADLVWTPETIPFELPARFWRPATSRPLVGGWMSYLCWNKAEDWVLASLKLASKNPGTPWTSQPVHSISHDWPPPIEEIEEISLAPHLLASSPTRTSQTTFPLEAVLVEVDDSPEQPRRVTELDEIGLVLPPPLVPTRVSAALIHLE</sequence>
<evidence type="ECO:0000256" key="1">
    <source>
        <dbReference type="SAM" id="MobiDB-lite"/>
    </source>
</evidence>
<evidence type="ECO:0000313" key="4">
    <source>
        <dbReference type="Proteomes" id="UP000279236"/>
    </source>
</evidence>
<feature type="domain" description="DUF7587" evidence="2">
    <location>
        <begin position="419"/>
        <end position="525"/>
    </location>
</feature>
<feature type="region of interest" description="Disordered" evidence="1">
    <location>
        <begin position="288"/>
        <end position="318"/>
    </location>
</feature>
<keyword evidence="4" id="KW-1185">Reference proteome</keyword>
<dbReference type="Proteomes" id="UP000279236">
    <property type="component" value="Unassembled WGS sequence"/>
</dbReference>
<proteinExistence type="predicted"/>
<dbReference type="RefSeq" id="XP_028477078.1">
    <property type="nucleotide sequence ID" value="XM_028622186.1"/>
</dbReference>
<dbReference type="GeneID" id="39591327"/>